<feature type="transmembrane region" description="Helical" evidence="5">
    <location>
        <begin position="408"/>
        <end position="428"/>
    </location>
</feature>
<feature type="transmembrane region" description="Helical" evidence="5">
    <location>
        <begin position="53"/>
        <end position="73"/>
    </location>
</feature>
<dbReference type="InterPro" id="IPR011701">
    <property type="entry name" value="MFS"/>
</dbReference>
<dbReference type="PANTHER" id="PTHR42718">
    <property type="entry name" value="MAJOR FACILITATOR SUPERFAMILY MULTIDRUG TRANSPORTER MFSC"/>
    <property type="match status" value="1"/>
</dbReference>
<evidence type="ECO:0000256" key="4">
    <source>
        <dbReference type="ARBA" id="ARBA00023136"/>
    </source>
</evidence>
<proteinExistence type="predicted"/>
<comment type="subcellular location">
    <subcellularLocation>
        <location evidence="1">Cell membrane</location>
        <topology evidence="1">Multi-pass membrane protein</topology>
    </subcellularLocation>
</comment>
<dbReference type="Pfam" id="PF07690">
    <property type="entry name" value="MFS_1"/>
    <property type="match status" value="1"/>
</dbReference>
<evidence type="ECO:0000313" key="8">
    <source>
        <dbReference type="Proteomes" id="UP001589793"/>
    </source>
</evidence>
<name>A0ABV6R904_9MICO</name>
<feature type="domain" description="Major facilitator superfamily (MFS) profile" evidence="6">
    <location>
        <begin position="19"/>
        <end position="468"/>
    </location>
</feature>
<dbReference type="RefSeq" id="WP_376977149.1">
    <property type="nucleotide sequence ID" value="NZ_JBHLSV010000001.1"/>
</dbReference>
<dbReference type="Proteomes" id="UP001589793">
    <property type="component" value="Unassembled WGS sequence"/>
</dbReference>
<evidence type="ECO:0000256" key="2">
    <source>
        <dbReference type="ARBA" id="ARBA00022692"/>
    </source>
</evidence>
<feature type="transmembrane region" description="Helical" evidence="5">
    <location>
        <begin position="440"/>
        <end position="459"/>
    </location>
</feature>
<accession>A0ABV6R904</accession>
<feature type="transmembrane region" description="Helical" evidence="5">
    <location>
        <begin position="273"/>
        <end position="294"/>
    </location>
</feature>
<sequence length="475" mass="49051">MTTSARAPQGPLTRGRATLLTGLTMAVIAFQLNATMLNPAVTQMEIELGVTTAAIAFSSALFFLSKAIFQVFMPRLSDMVGRRRVLLVLLAILAAGTVIAMVGPTVEWLYVGRFIQGTCGPVFTIALLTLREAIPDEKEYGTRLGVIIAINGGIAGIDVILGGWMAEHFGFRSILALCLVLTIAAILAVIAWVPSGIATPGARMDWWGVAFIAVVVVALSWAVGGDPFGHRFPSLWAFGYIALAALALLAFVARQRSARDPLIPADQLGNRAIWAMPLTTILTLAGVMAVANLVGPSFAQNPAAGWGMSATLASILFIAPYALVGWVVGPFAGRLAPRVGYVRLLQLGLLSSAVVIAALALVGLRSPIAFGVLLFVLGITYGGITNVMLNGLGVLLSPASAPGLLPGLNGASFAIGAGLSFTIVGQAITNGSPAGAESSLGYAHGLWICAGIALLALLITPLLPKPQLNGAGGQA</sequence>
<dbReference type="EMBL" id="JBHLSV010000001">
    <property type="protein sequence ID" value="MFC0672388.1"/>
    <property type="molecule type" value="Genomic_DNA"/>
</dbReference>
<keyword evidence="3 5" id="KW-1133">Transmembrane helix</keyword>
<feature type="transmembrane region" description="Helical" evidence="5">
    <location>
        <begin position="171"/>
        <end position="193"/>
    </location>
</feature>
<evidence type="ECO:0000259" key="6">
    <source>
        <dbReference type="PROSITE" id="PS50850"/>
    </source>
</evidence>
<keyword evidence="4 5" id="KW-0472">Membrane</keyword>
<feature type="transmembrane region" description="Helical" evidence="5">
    <location>
        <begin position="341"/>
        <end position="362"/>
    </location>
</feature>
<keyword evidence="8" id="KW-1185">Reference proteome</keyword>
<evidence type="ECO:0000313" key="7">
    <source>
        <dbReference type="EMBL" id="MFC0672388.1"/>
    </source>
</evidence>
<feature type="transmembrane region" description="Helical" evidence="5">
    <location>
        <begin position="306"/>
        <end position="329"/>
    </location>
</feature>
<keyword evidence="2 5" id="KW-0812">Transmembrane</keyword>
<dbReference type="Gene3D" id="1.20.1720.10">
    <property type="entry name" value="Multidrug resistance protein D"/>
    <property type="match status" value="1"/>
</dbReference>
<dbReference type="Gene3D" id="1.20.1250.20">
    <property type="entry name" value="MFS general substrate transporter like domains"/>
    <property type="match status" value="1"/>
</dbReference>
<feature type="transmembrane region" description="Helical" evidence="5">
    <location>
        <begin position="20"/>
        <end position="41"/>
    </location>
</feature>
<feature type="transmembrane region" description="Helical" evidence="5">
    <location>
        <begin position="368"/>
        <end position="396"/>
    </location>
</feature>
<dbReference type="InterPro" id="IPR036259">
    <property type="entry name" value="MFS_trans_sf"/>
</dbReference>
<evidence type="ECO:0000256" key="1">
    <source>
        <dbReference type="ARBA" id="ARBA00004651"/>
    </source>
</evidence>
<reference evidence="7 8" key="1">
    <citation type="submission" date="2024-09" db="EMBL/GenBank/DDBJ databases">
        <authorList>
            <person name="Sun Q."/>
            <person name="Mori K."/>
        </authorList>
    </citation>
    <scope>NUCLEOTIDE SEQUENCE [LARGE SCALE GENOMIC DNA]</scope>
    <source>
        <strain evidence="7 8">CICC 10874</strain>
    </source>
</reference>
<dbReference type="SUPFAM" id="SSF103473">
    <property type="entry name" value="MFS general substrate transporter"/>
    <property type="match status" value="1"/>
</dbReference>
<gene>
    <name evidence="7" type="ORF">ACFFF6_00305</name>
</gene>
<feature type="transmembrane region" description="Helical" evidence="5">
    <location>
        <begin position="85"/>
        <end position="102"/>
    </location>
</feature>
<dbReference type="InterPro" id="IPR020846">
    <property type="entry name" value="MFS_dom"/>
</dbReference>
<feature type="transmembrane region" description="Helical" evidence="5">
    <location>
        <begin position="142"/>
        <end position="165"/>
    </location>
</feature>
<dbReference type="PANTHER" id="PTHR42718:SF35">
    <property type="entry name" value="BLL0718 PROTEIN"/>
    <property type="match status" value="1"/>
</dbReference>
<evidence type="ECO:0000256" key="3">
    <source>
        <dbReference type="ARBA" id="ARBA00022989"/>
    </source>
</evidence>
<feature type="transmembrane region" description="Helical" evidence="5">
    <location>
        <begin position="108"/>
        <end position="130"/>
    </location>
</feature>
<protein>
    <submittedName>
        <fullName evidence="7">MFS transporter</fullName>
    </submittedName>
</protein>
<evidence type="ECO:0000256" key="5">
    <source>
        <dbReference type="SAM" id="Phobius"/>
    </source>
</evidence>
<feature type="transmembrane region" description="Helical" evidence="5">
    <location>
        <begin position="235"/>
        <end position="253"/>
    </location>
</feature>
<organism evidence="7 8">
    <name type="scientific">Brachybacterium hainanense</name>
    <dbReference type="NCBI Taxonomy" id="1541174"/>
    <lineage>
        <taxon>Bacteria</taxon>
        <taxon>Bacillati</taxon>
        <taxon>Actinomycetota</taxon>
        <taxon>Actinomycetes</taxon>
        <taxon>Micrococcales</taxon>
        <taxon>Dermabacteraceae</taxon>
        <taxon>Brachybacterium</taxon>
    </lineage>
</organism>
<comment type="caution">
    <text evidence="7">The sequence shown here is derived from an EMBL/GenBank/DDBJ whole genome shotgun (WGS) entry which is preliminary data.</text>
</comment>
<dbReference type="PROSITE" id="PS50850">
    <property type="entry name" value="MFS"/>
    <property type="match status" value="1"/>
</dbReference>
<feature type="transmembrane region" description="Helical" evidence="5">
    <location>
        <begin position="205"/>
        <end position="223"/>
    </location>
</feature>